<evidence type="ECO:0000313" key="2">
    <source>
        <dbReference type="Proteomes" id="UP000828390"/>
    </source>
</evidence>
<comment type="caution">
    <text evidence="1">The sequence shown here is derived from an EMBL/GenBank/DDBJ whole genome shotgun (WGS) entry which is preliminary data.</text>
</comment>
<reference evidence="1" key="2">
    <citation type="submission" date="2020-11" db="EMBL/GenBank/DDBJ databases">
        <authorList>
            <person name="McCartney M.A."/>
            <person name="Auch B."/>
            <person name="Kono T."/>
            <person name="Mallez S."/>
            <person name="Becker A."/>
            <person name="Gohl D.M."/>
            <person name="Silverstein K.A.T."/>
            <person name="Koren S."/>
            <person name="Bechman K.B."/>
            <person name="Herman A."/>
            <person name="Abrahante J.E."/>
            <person name="Garbe J."/>
        </authorList>
    </citation>
    <scope>NUCLEOTIDE SEQUENCE</scope>
    <source>
        <strain evidence="1">Duluth1</strain>
        <tissue evidence="1">Whole animal</tissue>
    </source>
</reference>
<dbReference type="Proteomes" id="UP000828390">
    <property type="component" value="Unassembled WGS sequence"/>
</dbReference>
<accession>A0A9D4JVS9</accession>
<dbReference type="EMBL" id="JAIWYP010000005">
    <property type="protein sequence ID" value="KAH3822157.1"/>
    <property type="molecule type" value="Genomic_DNA"/>
</dbReference>
<reference evidence="1" key="1">
    <citation type="journal article" date="2019" name="bioRxiv">
        <title>The Genome of the Zebra Mussel, Dreissena polymorpha: A Resource for Invasive Species Research.</title>
        <authorList>
            <person name="McCartney M.A."/>
            <person name="Auch B."/>
            <person name="Kono T."/>
            <person name="Mallez S."/>
            <person name="Zhang Y."/>
            <person name="Obille A."/>
            <person name="Becker A."/>
            <person name="Abrahante J.E."/>
            <person name="Garbe J."/>
            <person name="Badalamenti J.P."/>
            <person name="Herman A."/>
            <person name="Mangelson H."/>
            <person name="Liachko I."/>
            <person name="Sullivan S."/>
            <person name="Sone E.D."/>
            <person name="Koren S."/>
            <person name="Silverstein K.A.T."/>
            <person name="Beckman K.B."/>
            <person name="Gohl D.M."/>
        </authorList>
    </citation>
    <scope>NUCLEOTIDE SEQUENCE</scope>
    <source>
        <strain evidence="1">Duluth1</strain>
        <tissue evidence="1">Whole animal</tissue>
    </source>
</reference>
<gene>
    <name evidence="1" type="ORF">DPMN_123928</name>
</gene>
<organism evidence="1 2">
    <name type="scientific">Dreissena polymorpha</name>
    <name type="common">Zebra mussel</name>
    <name type="synonym">Mytilus polymorpha</name>
    <dbReference type="NCBI Taxonomy" id="45954"/>
    <lineage>
        <taxon>Eukaryota</taxon>
        <taxon>Metazoa</taxon>
        <taxon>Spiralia</taxon>
        <taxon>Lophotrochozoa</taxon>
        <taxon>Mollusca</taxon>
        <taxon>Bivalvia</taxon>
        <taxon>Autobranchia</taxon>
        <taxon>Heteroconchia</taxon>
        <taxon>Euheterodonta</taxon>
        <taxon>Imparidentia</taxon>
        <taxon>Neoheterodontei</taxon>
        <taxon>Myida</taxon>
        <taxon>Dreissenoidea</taxon>
        <taxon>Dreissenidae</taxon>
        <taxon>Dreissena</taxon>
    </lineage>
</organism>
<sequence length="71" mass="7548">MTPSQSHCCGINSYESVSNSVSEQYVLGSAAGLEPFSDQGTVSFGSLLVHDHLMHHLTAPSMSALALDQRI</sequence>
<dbReference type="AlphaFoldDB" id="A0A9D4JVS9"/>
<evidence type="ECO:0000313" key="1">
    <source>
        <dbReference type="EMBL" id="KAH3822157.1"/>
    </source>
</evidence>
<keyword evidence="2" id="KW-1185">Reference proteome</keyword>
<name>A0A9D4JVS9_DREPO</name>
<protein>
    <submittedName>
        <fullName evidence="1">Uncharacterized protein</fullName>
    </submittedName>
</protein>
<proteinExistence type="predicted"/>